<dbReference type="PANTHER" id="PTHR43792">
    <property type="entry name" value="GNAT FAMILY, PUTATIVE (AFU_ORTHOLOGUE AFUA_3G00765)-RELATED-RELATED"/>
    <property type="match status" value="1"/>
</dbReference>
<protein>
    <submittedName>
        <fullName evidence="2">GNAT family N-acetyltransferase</fullName>
    </submittedName>
</protein>
<dbReference type="CDD" id="cd04301">
    <property type="entry name" value="NAT_SF"/>
    <property type="match status" value="1"/>
</dbReference>
<comment type="caution">
    <text evidence="2">The sequence shown here is derived from an EMBL/GenBank/DDBJ whole genome shotgun (WGS) entry which is preliminary data.</text>
</comment>
<dbReference type="InterPro" id="IPR016181">
    <property type="entry name" value="Acyl_CoA_acyltransferase"/>
</dbReference>
<dbReference type="AlphaFoldDB" id="A0A941CZL4"/>
<gene>
    <name evidence="2" type="ORF">JKL49_05120</name>
</gene>
<dbReference type="GO" id="GO:0016747">
    <property type="term" value="F:acyltransferase activity, transferring groups other than amino-acyl groups"/>
    <property type="evidence" value="ECO:0007669"/>
    <property type="project" value="InterPro"/>
</dbReference>
<organism evidence="2 3">
    <name type="scientific">Phenylobacterium glaciei</name>
    <dbReference type="NCBI Taxonomy" id="2803784"/>
    <lineage>
        <taxon>Bacteria</taxon>
        <taxon>Pseudomonadati</taxon>
        <taxon>Pseudomonadota</taxon>
        <taxon>Alphaproteobacteria</taxon>
        <taxon>Caulobacterales</taxon>
        <taxon>Caulobacteraceae</taxon>
        <taxon>Phenylobacterium</taxon>
    </lineage>
</organism>
<feature type="domain" description="N-acetyltransferase" evidence="1">
    <location>
        <begin position="1"/>
        <end position="157"/>
    </location>
</feature>
<accession>A0A941CZL4</accession>
<dbReference type="Pfam" id="PF13302">
    <property type="entry name" value="Acetyltransf_3"/>
    <property type="match status" value="1"/>
</dbReference>
<reference evidence="2" key="1">
    <citation type="submission" date="2021-04" db="EMBL/GenBank/DDBJ databases">
        <title>Draft genome assembly of strain Phenylobacterium sp. 20VBR1 using MiniION and Illumina platforms.</title>
        <authorList>
            <person name="Thomas F.A."/>
            <person name="Krishnan K.P."/>
            <person name="Sinha R.K."/>
        </authorList>
    </citation>
    <scope>NUCLEOTIDE SEQUENCE</scope>
    <source>
        <strain evidence="2">20VBR1</strain>
    </source>
</reference>
<evidence type="ECO:0000313" key="3">
    <source>
        <dbReference type="Proteomes" id="UP000622580"/>
    </source>
</evidence>
<keyword evidence="3" id="KW-1185">Reference proteome</keyword>
<evidence type="ECO:0000259" key="1">
    <source>
        <dbReference type="PROSITE" id="PS51186"/>
    </source>
</evidence>
<dbReference type="Gene3D" id="3.40.630.30">
    <property type="match status" value="1"/>
</dbReference>
<dbReference type="PANTHER" id="PTHR43792:SF13">
    <property type="entry name" value="ACETYLTRANSFERASE"/>
    <property type="match status" value="1"/>
</dbReference>
<proteinExistence type="predicted"/>
<dbReference type="Proteomes" id="UP000622580">
    <property type="component" value="Unassembled WGS sequence"/>
</dbReference>
<dbReference type="EMBL" id="JAGSGD010000001">
    <property type="protein sequence ID" value="MBR7618764.1"/>
    <property type="molecule type" value="Genomic_DNA"/>
</dbReference>
<dbReference type="InterPro" id="IPR051531">
    <property type="entry name" value="N-acetyltransferase"/>
</dbReference>
<dbReference type="InterPro" id="IPR000182">
    <property type="entry name" value="GNAT_dom"/>
</dbReference>
<sequence length="175" mass="18787">MLIVARDEHFAWLLGEAPPPDPLREAPGGVEQRRILRWLRAASARLEAAGCLGSWLIVDEGEVVGLCSFKGLPDAAGSAEIGYGIAETRRRNGHATEAVRLLCEEVGRVGGLRALRAETATDNPSSQRVLEHNGFVQVGARHDPEDGDLLLWSKPLGAWAGEPPSAPEADIANDR</sequence>
<dbReference type="SUPFAM" id="SSF55729">
    <property type="entry name" value="Acyl-CoA N-acyltransferases (Nat)"/>
    <property type="match status" value="1"/>
</dbReference>
<name>A0A941CZL4_9CAUL</name>
<dbReference type="PROSITE" id="PS51186">
    <property type="entry name" value="GNAT"/>
    <property type="match status" value="1"/>
</dbReference>
<evidence type="ECO:0000313" key="2">
    <source>
        <dbReference type="EMBL" id="MBR7618764.1"/>
    </source>
</evidence>